<evidence type="ECO:0000256" key="2">
    <source>
        <dbReference type="SAM" id="MobiDB-lite"/>
    </source>
</evidence>
<keyword evidence="4" id="KW-1185">Reference proteome</keyword>
<feature type="region of interest" description="Disordered" evidence="2">
    <location>
        <begin position="125"/>
        <end position="150"/>
    </location>
</feature>
<sequence>MSYQVFGRAIKNEYLALGTFATAFTGAFLATRGGEKKAPPADVKQAKAEVPINAGSNPLGKELIAASASSPGAGSSAPQSQPQSRGSGTPKNLKRQSAISYFAPDHDGLREKELLLKRTSSPLHATSGTSLASLSSPRNASGNTGVEGTSSRPASIIISVDEKDRPPITLAEKHAELLHFIAQKEAKCLELRSQLAMHEEELLQLKRKWERIVNRGLERENSSTSSPSSSNLYASNNSSSNGLISLTNPALALEGLKEGVQGMSRFLAAGLSITSPSSSSPDNPHSFQSNQSGSSHAAGARPTMKLGLPSSSKSPLSTSSSPIPPSPLSISSTPLVDSPVEGSGVLASSSGIGRGAGGGFVKHAANESNSSSATTGTSTVFSAGSGSTSARHRLSMRSSRCSSESATSLEEDEGVHGLDASSTLKDKLASEGERQRQQKDHGSPQELMVSDTGATPTVSPNPAWLEQKARRRRRQQQQQEEAERESQLHPPPPLQGGLGITSRPKGADETSSLSDVSWDAWGDEDDEGAVGTADGQRHDRGTTSGLEKKNGNWLQDPPKVRNSAKRASVNGSATFTTGPTSAAATTSTSPNAATSVLASSIPTFGAAAESIAGLSALASPQVSSWMGSVGKKIGGEMKKSSDALTRSQKRASLMLSDMSQSLVSALTAPPSAPYGASSSLAASGVTPSSTPSPVPDKTFGLVSPVPRDSSRSSTRQGGGAGNHSSSLSLSATLSKNLGGAGAQGAGPSSLLDDDDDDGFGPFLENPTASATTANRMQVMAPDVKVTTSGAQAGMTKSKNRKSAGGAEDDEDEWNW</sequence>
<dbReference type="OrthoDB" id="3204900at2759"/>
<feature type="compositionally biased region" description="Basic and acidic residues" evidence="2">
    <location>
        <begin position="33"/>
        <end position="47"/>
    </location>
</feature>
<reference evidence="3" key="1">
    <citation type="submission" date="2022-06" db="EMBL/GenBank/DDBJ databases">
        <title>Genome Sequence of Candolleomyces eurysporus.</title>
        <authorList>
            <person name="Buettner E."/>
        </authorList>
    </citation>
    <scope>NUCLEOTIDE SEQUENCE</scope>
    <source>
        <strain evidence="3">VTCC 930004</strain>
    </source>
</reference>
<dbReference type="InterPro" id="IPR021278">
    <property type="entry name" value="ATP19"/>
</dbReference>
<feature type="compositionally biased region" description="Low complexity" evidence="2">
    <location>
        <begin position="571"/>
        <end position="592"/>
    </location>
</feature>
<dbReference type="AlphaFoldDB" id="A0A9W8MQC4"/>
<dbReference type="Proteomes" id="UP001140091">
    <property type="component" value="Unassembled WGS sequence"/>
</dbReference>
<feature type="compositionally biased region" description="Low complexity" evidence="2">
    <location>
        <begin position="65"/>
        <end position="88"/>
    </location>
</feature>
<name>A0A9W8MQC4_9AGAR</name>
<feature type="coiled-coil region" evidence="1">
    <location>
        <begin position="181"/>
        <end position="208"/>
    </location>
</feature>
<feature type="compositionally biased region" description="Polar residues" evidence="2">
    <location>
        <begin position="766"/>
        <end position="775"/>
    </location>
</feature>
<feature type="compositionally biased region" description="Low complexity" evidence="2">
    <location>
        <begin position="366"/>
        <end position="389"/>
    </location>
</feature>
<accession>A0A9W8MQC4</accession>
<dbReference type="Pfam" id="PF11022">
    <property type="entry name" value="ATP19"/>
    <property type="match status" value="1"/>
</dbReference>
<feature type="compositionally biased region" description="Low complexity" evidence="2">
    <location>
        <begin position="125"/>
        <end position="136"/>
    </location>
</feature>
<feature type="region of interest" description="Disordered" evidence="2">
    <location>
        <begin position="274"/>
        <end position="592"/>
    </location>
</feature>
<feature type="compositionally biased region" description="Low complexity" evidence="2">
    <location>
        <begin position="724"/>
        <end position="734"/>
    </location>
</feature>
<proteinExistence type="predicted"/>
<feature type="non-terminal residue" evidence="3">
    <location>
        <position position="815"/>
    </location>
</feature>
<evidence type="ECO:0000256" key="1">
    <source>
        <dbReference type="SAM" id="Coils"/>
    </source>
</evidence>
<feature type="compositionally biased region" description="Low complexity" evidence="2">
    <location>
        <begin position="396"/>
        <end position="408"/>
    </location>
</feature>
<feature type="compositionally biased region" description="Low complexity" evidence="2">
    <location>
        <begin position="308"/>
        <end position="321"/>
    </location>
</feature>
<feature type="compositionally biased region" description="Basic and acidic residues" evidence="2">
    <location>
        <begin position="535"/>
        <end position="550"/>
    </location>
</feature>
<feature type="compositionally biased region" description="Low complexity" evidence="2">
    <location>
        <begin position="673"/>
        <end position="691"/>
    </location>
</feature>
<protein>
    <submittedName>
        <fullName evidence="3">Uncharacterized protein</fullName>
    </submittedName>
</protein>
<gene>
    <name evidence="3" type="ORF">H1R20_g276</name>
</gene>
<evidence type="ECO:0000313" key="3">
    <source>
        <dbReference type="EMBL" id="KAJ2936819.1"/>
    </source>
</evidence>
<evidence type="ECO:0000313" key="4">
    <source>
        <dbReference type="Proteomes" id="UP001140091"/>
    </source>
</evidence>
<feature type="compositionally biased region" description="Low complexity" evidence="2">
    <location>
        <begin position="702"/>
        <end position="713"/>
    </location>
</feature>
<feature type="compositionally biased region" description="Acidic residues" evidence="2">
    <location>
        <begin position="806"/>
        <end position="815"/>
    </location>
</feature>
<feature type="region of interest" description="Disordered" evidence="2">
    <location>
        <begin position="33"/>
        <end position="96"/>
    </location>
</feature>
<comment type="caution">
    <text evidence="3">The sequence shown here is derived from an EMBL/GenBank/DDBJ whole genome shotgun (WGS) entry which is preliminary data.</text>
</comment>
<organism evidence="3 4">
    <name type="scientific">Candolleomyces eurysporus</name>
    <dbReference type="NCBI Taxonomy" id="2828524"/>
    <lineage>
        <taxon>Eukaryota</taxon>
        <taxon>Fungi</taxon>
        <taxon>Dikarya</taxon>
        <taxon>Basidiomycota</taxon>
        <taxon>Agaricomycotina</taxon>
        <taxon>Agaricomycetes</taxon>
        <taxon>Agaricomycetidae</taxon>
        <taxon>Agaricales</taxon>
        <taxon>Agaricineae</taxon>
        <taxon>Psathyrellaceae</taxon>
        <taxon>Candolleomyces</taxon>
    </lineage>
</organism>
<feature type="compositionally biased region" description="Polar residues" evidence="2">
    <location>
        <begin position="785"/>
        <end position="796"/>
    </location>
</feature>
<dbReference type="EMBL" id="JANBPK010000015">
    <property type="protein sequence ID" value="KAJ2936819.1"/>
    <property type="molecule type" value="Genomic_DNA"/>
</dbReference>
<feature type="region of interest" description="Disordered" evidence="2">
    <location>
        <begin position="667"/>
        <end position="815"/>
    </location>
</feature>
<keyword evidence="1" id="KW-0175">Coiled coil</keyword>
<feature type="compositionally biased region" description="Basic and acidic residues" evidence="2">
    <location>
        <begin position="424"/>
        <end position="443"/>
    </location>
</feature>
<feature type="compositionally biased region" description="Low complexity" evidence="2">
    <location>
        <begin position="274"/>
        <end position="289"/>
    </location>
</feature>
<feature type="compositionally biased region" description="Polar residues" evidence="2">
    <location>
        <begin position="137"/>
        <end position="150"/>
    </location>
</feature>